<feature type="transmembrane region" description="Helical" evidence="10">
    <location>
        <begin position="87"/>
        <end position="109"/>
    </location>
</feature>
<evidence type="ECO:0000256" key="10">
    <source>
        <dbReference type="RuleBase" id="RU361115"/>
    </source>
</evidence>
<evidence type="ECO:0000256" key="3">
    <source>
        <dbReference type="ARBA" id="ARBA00022679"/>
    </source>
</evidence>
<comment type="subcellular location">
    <subcellularLocation>
        <location evidence="1">Membrane</location>
        <topology evidence="1">Multi-pass membrane protein</topology>
    </subcellularLocation>
</comment>
<gene>
    <name evidence="11" type="ORF">VP01_3576g3</name>
</gene>
<dbReference type="Pfam" id="PF01151">
    <property type="entry name" value="ELO"/>
    <property type="match status" value="1"/>
</dbReference>
<dbReference type="GO" id="GO:0034625">
    <property type="term" value="P:fatty acid elongation, monounsaturated fatty acid"/>
    <property type="evidence" value="ECO:0007669"/>
    <property type="project" value="TreeGrafter"/>
</dbReference>
<comment type="catalytic activity">
    <reaction evidence="10">
        <text>an acyl-CoA + malonyl-CoA + H(+) = a 3-oxoacyl-CoA + CO2 + CoA</text>
        <dbReference type="Rhea" id="RHEA:50252"/>
        <dbReference type="ChEBI" id="CHEBI:15378"/>
        <dbReference type="ChEBI" id="CHEBI:16526"/>
        <dbReference type="ChEBI" id="CHEBI:57287"/>
        <dbReference type="ChEBI" id="CHEBI:57384"/>
        <dbReference type="ChEBI" id="CHEBI:58342"/>
        <dbReference type="ChEBI" id="CHEBI:90726"/>
    </reaction>
    <physiologicalReaction direction="left-to-right" evidence="10">
        <dbReference type="Rhea" id="RHEA:50253"/>
    </physiologicalReaction>
</comment>
<evidence type="ECO:0000256" key="5">
    <source>
        <dbReference type="ARBA" id="ARBA00022832"/>
    </source>
</evidence>
<reference evidence="11 12" key="1">
    <citation type="submission" date="2015-08" db="EMBL/GenBank/DDBJ databases">
        <title>Next Generation Sequencing and Analysis of the Genome of Puccinia sorghi L Schw, the Causal Agent of Maize Common Rust.</title>
        <authorList>
            <person name="Rochi L."/>
            <person name="Burguener G."/>
            <person name="Darino M."/>
            <person name="Turjanski A."/>
            <person name="Kreff E."/>
            <person name="Dieguez M.J."/>
            <person name="Sacco F."/>
        </authorList>
    </citation>
    <scope>NUCLEOTIDE SEQUENCE [LARGE SCALE GENOMIC DNA]</scope>
    <source>
        <strain evidence="11 12">RO10H11247</strain>
    </source>
</reference>
<comment type="similarity">
    <text evidence="10">Belongs to the ELO family.</text>
</comment>
<keyword evidence="8 10" id="KW-0472">Membrane</keyword>
<dbReference type="AlphaFoldDB" id="A0A0L6UV82"/>
<evidence type="ECO:0000256" key="6">
    <source>
        <dbReference type="ARBA" id="ARBA00022989"/>
    </source>
</evidence>
<evidence type="ECO:0000256" key="2">
    <source>
        <dbReference type="ARBA" id="ARBA00022516"/>
    </source>
</evidence>
<proteinExistence type="inferred from homology"/>
<keyword evidence="6 10" id="KW-1133">Transmembrane helix</keyword>
<keyword evidence="2 10" id="KW-0444">Lipid biosynthesis</keyword>
<feature type="transmembrane region" description="Helical" evidence="10">
    <location>
        <begin position="304"/>
        <end position="325"/>
    </location>
</feature>
<dbReference type="OrthoDB" id="10259681at2759"/>
<keyword evidence="4 10" id="KW-0812">Transmembrane</keyword>
<dbReference type="GO" id="GO:0030148">
    <property type="term" value="P:sphingolipid biosynthetic process"/>
    <property type="evidence" value="ECO:0007669"/>
    <property type="project" value="TreeGrafter"/>
</dbReference>
<dbReference type="VEuPathDB" id="FungiDB:VP01_3576g3"/>
<comment type="caution">
    <text evidence="11">The sequence shown here is derived from an EMBL/GenBank/DDBJ whole genome shotgun (WGS) entry which is preliminary data.</text>
</comment>
<organism evidence="11 12">
    <name type="scientific">Puccinia sorghi</name>
    <dbReference type="NCBI Taxonomy" id="27349"/>
    <lineage>
        <taxon>Eukaryota</taxon>
        <taxon>Fungi</taxon>
        <taxon>Dikarya</taxon>
        <taxon>Basidiomycota</taxon>
        <taxon>Pucciniomycotina</taxon>
        <taxon>Pucciniomycetes</taxon>
        <taxon>Pucciniales</taxon>
        <taxon>Pucciniaceae</taxon>
        <taxon>Puccinia</taxon>
    </lineage>
</organism>
<dbReference type="GO" id="GO:0042761">
    <property type="term" value="P:very long-chain fatty acid biosynthetic process"/>
    <property type="evidence" value="ECO:0007669"/>
    <property type="project" value="TreeGrafter"/>
</dbReference>
<dbReference type="PANTHER" id="PTHR11157:SF169">
    <property type="entry name" value="ELONGATION OF FATTY ACIDS PROTEIN"/>
    <property type="match status" value="1"/>
</dbReference>
<dbReference type="Proteomes" id="UP000037035">
    <property type="component" value="Unassembled WGS sequence"/>
</dbReference>
<feature type="transmembrane region" description="Helical" evidence="10">
    <location>
        <begin position="59"/>
        <end position="75"/>
    </location>
</feature>
<evidence type="ECO:0000256" key="1">
    <source>
        <dbReference type="ARBA" id="ARBA00004141"/>
    </source>
</evidence>
<keyword evidence="3 10" id="KW-0808">Transferase</keyword>
<evidence type="ECO:0000313" key="11">
    <source>
        <dbReference type="EMBL" id="KNZ52436.1"/>
    </source>
</evidence>
<dbReference type="GO" id="GO:0005789">
    <property type="term" value="C:endoplasmic reticulum membrane"/>
    <property type="evidence" value="ECO:0007669"/>
    <property type="project" value="TreeGrafter"/>
</dbReference>
<feature type="transmembrane region" description="Helical" evidence="10">
    <location>
        <begin position="245"/>
        <end position="263"/>
    </location>
</feature>
<accession>A0A0L6UV82</accession>
<feature type="transmembrane region" description="Helical" evidence="10">
    <location>
        <begin position="204"/>
        <end position="225"/>
    </location>
</feature>
<evidence type="ECO:0000256" key="8">
    <source>
        <dbReference type="ARBA" id="ARBA00023136"/>
    </source>
</evidence>
<keyword evidence="5 10" id="KW-0276">Fatty acid metabolism</keyword>
<keyword evidence="12" id="KW-1185">Reference proteome</keyword>
<dbReference type="EC" id="2.3.1.-" evidence="10"/>
<name>A0A0L6UV82_9BASI</name>
<dbReference type="EMBL" id="LAVV01008586">
    <property type="protein sequence ID" value="KNZ52436.1"/>
    <property type="molecule type" value="Genomic_DNA"/>
</dbReference>
<evidence type="ECO:0000313" key="12">
    <source>
        <dbReference type="Proteomes" id="UP000037035"/>
    </source>
</evidence>
<dbReference type="InterPro" id="IPR002076">
    <property type="entry name" value="ELO_fam"/>
</dbReference>
<keyword evidence="9 10" id="KW-0275">Fatty acid biosynthesis</keyword>
<dbReference type="GO" id="GO:0009922">
    <property type="term" value="F:fatty acid elongase activity"/>
    <property type="evidence" value="ECO:0007669"/>
    <property type="project" value="InterPro"/>
</dbReference>
<evidence type="ECO:0000256" key="4">
    <source>
        <dbReference type="ARBA" id="ARBA00022692"/>
    </source>
</evidence>
<dbReference type="PANTHER" id="PTHR11157">
    <property type="entry name" value="FATTY ACID ACYL TRANSFERASE-RELATED"/>
    <property type="match status" value="1"/>
</dbReference>
<keyword evidence="7 10" id="KW-0443">Lipid metabolism</keyword>
<sequence length="357" mass="40299">MESTLFNISSGSDLISPYQYPSKYFDRLLSDVINHPYPPVPAKLDMSKRIFELTMRPELPFTIVCGYLALIAFLNKRQDGKNRMKGPWWNAALLLHNIILAVYSGWTFLGTGPATIDYFLRGYQAAGVPGLVHNFCDSSMALWDAVLARYTYVFYLSKFWEILDTLILIGKGKKASLLQEYHHAVRTFGAILTVWSGMRYESPAAWLFVVLNSLVHTIMYTYYALSVVHIPVPGVLKRSLTKIQIAQFVIGGSLGALTLLLRLPKELGEKFEWQPVLASHPFASDRLGQGFQEDFCLHTPGQKVTVLGGVGYLIPLTGLFVSFYIQAYQRKINQKRLSVNSTGKKVSVENHYKNKKD</sequence>
<dbReference type="STRING" id="27349.A0A0L6UV82"/>
<evidence type="ECO:0000256" key="9">
    <source>
        <dbReference type="ARBA" id="ARBA00023160"/>
    </source>
</evidence>
<protein>
    <recommendedName>
        <fullName evidence="10">Elongation of fatty acids protein</fullName>
        <ecNumber evidence="10">2.3.1.-</ecNumber>
    </recommendedName>
</protein>
<dbReference type="GO" id="GO:0034626">
    <property type="term" value="P:fatty acid elongation, polyunsaturated fatty acid"/>
    <property type="evidence" value="ECO:0007669"/>
    <property type="project" value="TreeGrafter"/>
</dbReference>
<evidence type="ECO:0000256" key="7">
    <source>
        <dbReference type="ARBA" id="ARBA00023098"/>
    </source>
</evidence>
<dbReference type="GO" id="GO:0019367">
    <property type="term" value="P:fatty acid elongation, saturated fatty acid"/>
    <property type="evidence" value="ECO:0007669"/>
    <property type="project" value="TreeGrafter"/>
</dbReference>